<dbReference type="EMBL" id="GBRH01185475">
    <property type="protein sequence ID" value="JAE12421.1"/>
    <property type="molecule type" value="Transcribed_RNA"/>
</dbReference>
<evidence type="ECO:0000313" key="2">
    <source>
        <dbReference type="EMBL" id="JAE12421.1"/>
    </source>
</evidence>
<dbReference type="AlphaFoldDB" id="A0A0A9FQ38"/>
<sequence length="82" mass="8504">MAENGGKFTFLNPQAPPSSSGPAPVGSPYQVALAASQLGSAVKSEALKFTGLAHEPYVTRREKRAASATTLELETEAILLAC</sequence>
<feature type="region of interest" description="Disordered" evidence="1">
    <location>
        <begin position="1"/>
        <end position="26"/>
    </location>
</feature>
<reference evidence="2" key="2">
    <citation type="journal article" date="2015" name="Data Brief">
        <title>Shoot transcriptome of the giant reed, Arundo donax.</title>
        <authorList>
            <person name="Barrero R.A."/>
            <person name="Guerrero F.D."/>
            <person name="Moolhuijzen P."/>
            <person name="Goolsby J.A."/>
            <person name="Tidwell J."/>
            <person name="Bellgard S.E."/>
            <person name="Bellgard M.I."/>
        </authorList>
    </citation>
    <scope>NUCLEOTIDE SEQUENCE</scope>
    <source>
        <tissue evidence="2">Shoot tissue taken approximately 20 cm above the soil surface</tissue>
    </source>
</reference>
<proteinExistence type="predicted"/>
<organism evidence="2">
    <name type="scientific">Arundo donax</name>
    <name type="common">Giant reed</name>
    <name type="synonym">Donax arundinaceus</name>
    <dbReference type="NCBI Taxonomy" id="35708"/>
    <lineage>
        <taxon>Eukaryota</taxon>
        <taxon>Viridiplantae</taxon>
        <taxon>Streptophyta</taxon>
        <taxon>Embryophyta</taxon>
        <taxon>Tracheophyta</taxon>
        <taxon>Spermatophyta</taxon>
        <taxon>Magnoliopsida</taxon>
        <taxon>Liliopsida</taxon>
        <taxon>Poales</taxon>
        <taxon>Poaceae</taxon>
        <taxon>PACMAD clade</taxon>
        <taxon>Arundinoideae</taxon>
        <taxon>Arundineae</taxon>
        <taxon>Arundo</taxon>
    </lineage>
</organism>
<protein>
    <submittedName>
        <fullName evidence="2">Uncharacterized protein</fullName>
    </submittedName>
</protein>
<reference evidence="2" key="1">
    <citation type="submission" date="2014-09" db="EMBL/GenBank/DDBJ databases">
        <authorList>
            <person name="Magalhaes I.L.F."/>
            <person name="Oliveira U."/>
            <person name="Santos F.R."/>
            <person name="Vidigal T.H.D.A."/>
            <person name="Brescovit A.D."/>
            <person name="Santos A.J."/>
        </authorList>
    </citation>
    <scope>NUCLEOTIDE SEQUENCE</scope>
    <source>
        <tissue evidence="2">Shoot tissue taken approximately 20 cm above the soil surface</tissue>
    </source>
</reference>
<name>A0A0A9FQ38_ARUDO</name>
<feature type="compositionally biased region" description="Low complexity" evidence="1">
    <location>
        <begin position="17"/>
        <end position="26"/>
    </location>
</feature>
<evidence type="ECO:0000256" key="1">
    <source>
        <dbReference type="SAM" id="MobiDB-lite"/>
    </source>
</evidence>
<accession>A0A0A9FQ38</accession>